<accession>A1ZKA5</accession>
<dbReference type="InterPro" id="IPR011990">
    <property type="entry name" value="TPR-like_helical_dom_sf"/>
</dbReference>
<dbReference type="PROSITE" id="PS50005">
    <property type="entry name" value="TPR"/>
    <property type="match status" value="1"/>
</dbReference>
<evidence type="ECO:0000256" key="3">
    <source>
        <dbReference type="SAM" id="MobiDB-lite"/>
    </source>
</evidence>
<keyword evidence="1" id="KW-0802">TPR repeat</keyword>
<dbReference type="Proteomes" id="UP000004095">
    <property type="component" value="Unassembled WGS sequence"/>
</dbReference>
<keyword evidence="4" id="KW-0472">Membrane</keyword>
<comment type="caution">
    <text evidence="5">The sequence shown here is derived from an EMBL/GenBank/DDBJ whole genome shotgun (WGS) entry which is preliminary data.</text>
</comment>
<evidence type="ECO:0000256" key="4">
    <source>
        <dbReference type="SAM" id="Phobius"/>
    </source>
</evidence>
<keyword evidence="6" id="KW-1185">Reference proteome</keyword>
<dbReference type="SUPFAM" id="SSF48452">
    <property type="entry name" value="TPR-like"/>
    <property type="match status" value="1"/>
</dbReference>
<name>A1ZKA5_MICM2</name>
<feature type="coiled-coil region" evidence="2">
    <location>
        <begin position="430"/>
        <end position="457"/>
    </location>
</feature>
<dbReference type="EMBL" id="AAWS01000012">
    <property type="protein sequence ID" value="EAY29131.1"/>
    <property type="molecule type" value="Genomic_DNA"/>
</dbReference>
<evidence type="ECO:0000313" key="6">
    <source>
        <dbReference type="Proteomes" id="UP000004095"/>
    </source>
</evidence>
<dbReference type="SMART" id="SM00028">
    <property type="entry name" value="TPR"/>
    <property type="match status" value="4"/>
</dbReference>
<feature type="region of interest" description="Disordered" evidence="3">
    <location>
        <begin position="496"/>
        <end position="516"/>
    </location>
</feature>
<feature type="transmembrane region" description="Helical" evidence="4">
    <location>
        <begin position="22"/>
        <end position="40"/>
    </location>
</feature>
<protein>
    <submittedName>
        <fullName evidence="5">Tetratricopeptide repeat domain protein</fullName>
    </submittedName>
</protein>
<keyword evidence="4" id="KW-0812">Transmembrane</keyword>
<gene>
    <name evidence="5" type="ORF">M23134_02322</name>
</gene>
<keyword evidence="4" id="KW-1133">Transmembrane helix</keyword>
<sequence>MRQVYFNVLSFKISHKKINWKILKYFKVIPLLAIAIVAILQACKPYHNITAHYNAYFLANERMQEIERKLFLKRIEDYNKILDVQPFIDTNTMKAHDQDIKYSLEKASIIYHKHDESNWMDNAYHVIAKARFYGRNFDQAIVGFKFVNTQSEDDDLRHKSLIFLIRTFLRTDQDRNALTVINYLKKQAMSKQNLRDFLIMRAHYYRTKLNYKRTGRYLVKAVDMMRHGERKGRIHFIIGQIYQRFEQYDKAYTHYRSVLRNNPPYELAFYARLKMTQVSNIKTDKDIRKARRYFRRLLRDVKNKEYHDKIYYELALFELRQDSTNRAVTMLKKSIDASAGNKVQKAYSYLKLGEVHYAPLEEYELAKKYYDSSMVSLPKNVENYKMIKRRARILGDFVKYLNSVRLEDSLQRMAKMDTLQLSAYLDKNLKVKIEKAYDEEQRLIQAAKDKAKRSNNTSTLKELQSNVWYFYNPQLVARGRVKFQQKWGTRVLEDNWRRSNKDPEPPDSLFIGGDKKPDKGKIVADRVKKAKEELYKIIPFTPEAIKASDKKLEDGFYELGKIYNLHLNENKKAIGSFEELLKRFSKTKYEAEVLYFLYLINKNLPNASRAAYYKQQVLKKYPNSVYKNMIINPNWLKEAKKHEKEVKEAYKKAYEAYQNLQYEKSQQLMDATLKKFPQNLIQDKFSFLKVLIISRTQNKEVREKALLKFIKDYPGSNLKKFANNLLKKSKAM</sequence>
<dbReference type="eggNOG" id="COG0457">
    <property type="taxonomic scope" value="Bacteria"/>
</dbReference>
<dbReference type="AlphaFoldDB" id="A1ZKA5"/>
<evidence type="ECO:0000313" key="5">
    <source>
        <dbReference type="EMBL" id="EAY29131.1"/>
    </source>
</evidence>
<dbReference type="Gene3D" id="1.25.40.10">
    <property type="entry name" value="Tetratricopeptide repeat domain"/>
    <property type="match status" value="3"/>
</dbReference>
<organism evidence="5 6">
    <name type="scientific">Microscilla marina ATCC 23134</name>
    <dbReference type="NCBI Taxonomy" id="313606"/>
    <lineage>
        <taxon>Bacteria</taxon>
        <taxon>Pseudomonadati</taxon>
        <taxon>Bacteroidota</taxon>
        <taxon>Cytophagia</taxon>
        <taxon>Cytophagales</taxon>
        <taxon>Microscillaceae</taxon>
        <taxon>Microscilla</taxon>
    </lineage>
</organism>
<keyword evidence="2" id="KW-0175">Coiled coil</keyword>
<feature type="repeat" description="TPR" evidence="1">
    <location>
        <begin position="232"/>
        <end position="265"/>
    </location>
</feature>
<evidence type="ECO:0000256" key="1">
    <source>
        <dbReference type="PROSITE-ProRule" id="PRU00339"/>
    </source>
</evidence>
<dbReference type="InterPro" id="IPR019734">
    <property type="entry name" value="TPR_rpt"/>
</dbReference>
<evidence type="ECO:0000256" key="2">
    <source>
        <dbReference type="SAM" id="Coils"/>
    </source>
</evidence>
<proteinExistence type="predicted"/>
<reference evidence="5 6" key="1">
    <citation type="submission" date="2007-01" db="EMBL/GenBank/DDBJ databases">
        <authorList>
            <person name="Haygood M."/>
            <person name="Podell S."/>
            <person name="Anderson C."/>
            <person name="Hopkinson B."/>
            <person name="Roe K."/>
            <person name="Barbeau K."/>
            <person name="Gaasterland T."/>
            <person name="Ferriera S."/>
            <person name="Johnson J."/>
            <person name="Kravitz S."/>
            <person name="Beeson K."/>
            <person name="Sutton G."/>
            <person name="Rogers Y.-H."/>
            <person name="Friedman R."/>
            <person name="Frazier M."/>
            <person name="Venter J.C."/>
        </authorList>
    </citation>
    <scope>NUCLEOTIDE SEQUENCE [LARGE SCALE GENOMIC DNA]</scope>
    <source>
        <strain evidence="5 6">ATCC 23134</strain>
    </source>
</reference>